<feature type="region of interest" description="Disordered" evidence="1">
    <location>
        <begin position="148"/>
        <end position="175"/>
    </location>
</feature>
<dbReference type="EMBL" id="JANHAX010000003">
    <property type="protein sequence ID" value="MDQ2090859.1"/>
    <property type="molecule type" value="Genomic_DNA"/>
</dbReference>
<evidence type="ECO:0000313" key="3">
    <source>
        <dbReference type="EMBL" id="MDQ2090859.1"/>
    </source>
</evidence>
<feature type="signal peptide" evidence="2">
    <location>
        <begin position="1"/>
        <end position="24"/>
    </location>
</feature>
<dbReference type="NCBIfam" id="NF040591">
    <property type="entry name" value="choice_anch_O"/>
    <property type="match status" value="1"/>
</dbReference>
<feature type="compositionally biased region" description="Basic and acidic residues" evidence="1">
    <location>
        <begin position="160"/>
        <end position="174"/>
    </location>
</feature>
<reference evidence="3" key="1">
    <citation type="submission" date="2022-07" db="EMBL/GenBank/DDBJ databases">
        <authorList>
            <person name="Otstavnykh N."/>
            <person name="Isaeva M."/>
            <person name="Bystritskaya E."/>
        </authorList>
    </citation>
    <scope>NUCLEOTIDE SEQUENCE</scope>
    <source>
        <strain evidence="3">KCTC 52189</strain>
    </source>
</reference>
<sequence>MRRKTLLLCTTAALLLGTSIPIYADDGDKVLKRLTGGNIDNQLTVLPEDVFGGHIAEAEHAYTDVLKFFVPTQRASGLQEPVEYYDIDENLVETLEQAKPLVNVFMYGPAVGVEHTAFAHSFMDAFAGVSLDDGETWKTTNLSQSADLTSFTLGGGGEGSGHDDDGGDDDDHHGSTLSVEIDEAVWRDHNKNFGKLKVEGEADRLEQVEIINFDTGEVLFKTLAKKDSEFSAKRNVSVDSAPCRVAAVADGETSAPITVDYGDDSTTQCIGLDIAEYPGGVYNIVHATAGNKAMVAWTSRFCQQGQPTYSMAWDGDDEGLKPELLERRDALSAYLGVDINADLYLTDLFGVAGQQRSINFADEGYPQAGEVPYGCLWTARGVLRAGDDPRTTEVEATHMVWTKPERLTSGRRDPNRVELRAVKDAGFAMTWQEDPDGLRPGQGLGPGEGWSGAVAHSKTDVWYSFLPWEHADLVENPDDPAGEPVAMADHDLLVTGRPQVYVPWAVPMRLTNNDKCQADEYGPGQTPSENKVFSYCNYDVAAAYGLQDFCQDTALVPQGQSGAEGLICVNEDGLPNLANTASTRARTSLQGYDSDGDGVTDSAWVVVATEESKGLGRFAFLPDGTACEAVRADDPAYDPDCSADIGKNQWYFSFDMGDPQTSATSAHENGLVQNLVNQGNLLNQPEVDWRTGEFYPVLNTVDMWDFGAYNYDLYNTEIARRSSLLVQGIGKGLGADTGVGDTGTLVMSSWKQGAMRQGGPADTMFRRILIDAEDYTEGLDDNPYAFTNMECEEVGGSGGWAEFDEPNPYYPDGVCLAPATNLSGVIPDTCLDSATNAADDCPTVDFASSTFGQLVFPQSLGGPILQGYIQGEGNTTKILTWHQCPSDGVQSVGDFTAVTCDTDDRTDEFANLKDQSWYNPLDVSKGHRGYLDGDFAMFLYAWSPNWRLNAKGNDRYDLYVRRSFDGGDTWTTTPASFTASDGELYVGDGTVTCENYRSEVTQVPQADEPTVCYEYGAGIAEQARNVTQHSRMRVTTLDPRYAPSAAAIDPDACVDDTDLTIDTSVMTCLDPSTGVAEVRDPSRYFMVFETGDNSTVQVGEAEPLDLFYSRAESFGDDYVVWAETDSASADATLCYPSDPHEDDGIIGTVVEGSGFCNEFDRANAGGDTHSSEGDLEAKTDGSKLYATWTQWVFGEDGEEIVESDAMARRIWWIDDYISSDNSWTLPGTNQPEQ</sequence>
<comment type="caution">
    <text evidence="3">The sequence shown here is derived from an EMBL/GenBank/DDBJ whole genome shotgun (WGS) entry which is preliminary data.</text>
</comment>
<feature type="chain" id="PRO_5041983723" evidence="2">
    <location>
        <begin position="25"/>
        <end position="1233"/>
    </location>
</feature>
<evidence type="ECO:0000313" key="4">
    <source>
        <dbReference type="Proteomes" id="UP001226762"/>
    </source>
</evidence>
<dbReference type="Proteomes" id="UP001226762">
    <property type="component" value="Unassembled WGS sequence"/>
</dbReference>
<evidence type="ECO:0000256" key="2">
    <source>
        <dbReference type="SAM" id="SignalP"/>
    </source>
</evidence>
<gene>
    <name evidence="3" type="ORF">NO357_13195</name>
</gene>
<protein>
    <submittedName>
        <fullName evidence="3">Choice-of-anchor O protein</fullName>
    </submittedName>
</protein>
<accession>A0AAE4B613</accession>
<organism evidence="3 4">
    <name type="scientific">Marimonas arenosa</name>
    <dbReference type="NCBI Taxonomy" id="1795305"/>
    <lineage>
        <taxon>Bacteria</taxon>
        <taxon>Pseudomonadati</taxon>
        <taxon>Pseudomonadota</taxon>
        <taxon>Alphaproteobacteria</taxon>
        <taxon>Rhodobacterales</taxon>
        <taxon>Paracoccaceae</taxon>
        <taxon>Marimonas</taxon>
    </lineage>
</organism>
<reference evidence="3" key="2">
    <citation type="submission" date="2023-02" db="EMBL/GenBank/DDBJ databases">
        <title>'Rhodoalgimonas zhirmunskyi' gen. nov., isolated from a red alga.</title>
        <authorList>
            <person name="Nedashkovskaya O.I."/>
            <person name="Otstavnykh N.Y."/>
            <person name="Bystritskaya E.P."/>
            <person name="Balabanova L.A."/>
            <person name="Isaeva M.P."/>
        </authorList>
    </citation>
    <scope>NUCLEOTIDE SEQUENCE</scope>
    <source>
        <strain evidence="3">KCTC 52189</strain>
    </source>
</reference>
<keyword evidence="4" id="KW-1185">Reference proteome</keyword>
<proteinExistence type="predicted"/>
<dbReference type="AlphaFoldDB" id="A0AAE4B613"/>
<dbReference type="RefSeq" id="WP_306736126.1">
    <property type="nucleotide sequence ID" value="NZ_JANHAX010000003.1"/>
</dbReference>
<name>A0AAE4B613_9RHOB</name>
<keyword evidence="2" id="KW-0732">Signal</keyword>
<evidence type="ECO:0000256" key="1">
    <source>
        <dbReference type="SAM" id="MobiDB-lite"/>
    </source>
</evidence>